<dbReference type="InterPro" id="IPR037069">
    <property type="entry name" value="AcylCoA_DH/ox_N_sf"/>
</dbReference>
<evidence type="ECO:0000256" key="4">
    <source>
        <dbReference type="ARBA" id="ARBA00022827"/>
    </source>
</evidence>
<dbReference type="Pfam" id="PF00441">
    <property type="entry name" value="Acyl-CoA_dh_1"/>
    <property type="match status" value="1"/>
</dbReference>
<evidence type="ECO:0000259" key="7">
    <source>
        <dbReference type="Pfam" id="PF00441"/>
    </source>
</evidence>
<dbReference type="Proteomes" id="UP000019140">
    <property type="component" value="Unassembled WGS sequence"/>
</dbReference>
<dbReference type="InterPro" id="IPR052161">
    <property type="entry name" value="Mycobact_Acyl-CoA_DH"/>
</dbReference>
<evidence type="ECO:0000256" key="3">
    <source>
        <dbReference type="ARBA" id="ARBA00022630"/>
    </source>
</evidence>
<evidence type="ECO:0000259" key="9">
    <source>
        <dbReference type="Pfam" id="PF02771"/>
    </source>
</evidence>
<evidence type="ECO:0008006" key="12">
    <source>
        <dbReference type="Google" id="ProtNLM"/>
    </source>
</evidence>
<protein>
    <recommendedName>
        <fullName evidence="12">Acyl-CoA dehydrogenase</fullName>
    </recommendedName>
</protein>
<comment type="cofactor">
    <cofactor evidence="1 6">
        <name>FAD</name>
        <dbReference type="ChEBI" id="CHEBI:57692"/>
    </cofactor>
</comment>
<dbReference type="InterPro" id="IPR009100">
    <property type="entry name" value="AcylCoA_DH/oxidase_NM_dom_sf"/>
</dbReference>
<feature type="domain" description="Acyl-CoA dehydrogenase/oxidase C-terminal" evidence="7">
    <location>
        <begin position="233"/>
        <end position="387"/>
    </location>
</feature>
<dbReference type="PANTHER" id="PTHR43292:SF3">
    <property type="entry name" value="ACYL-COA DEHYDROGENASE FADE29"/>
    <property type="match status" value="1"/>
</dbReference>
<dbReference type="Gene3D" id="1.20.140.10">
    <property type="entry name" value="Butyryl-CoA Dehydrogenase, subunit A, domain 3"/>
    <property type="match status" value="1"/>
</dbReference>
<dbReference type="InterPro" id="IPR006091">
    <property type="entry name" value="Acyl-CoA_Oxase/DH_mid-dom"/>
</dbReference>
<evidence type="ECO:0000313" key="10">
    <source>
        <dbReference type="EMBL" id="ETX06368.1"/>
    </source>
</evidence>
<gene>
    <name evidence="10" type="ORF">ETSY2_17535</name>
</gene>
<dbReference type="Gene3D" id="1.10.540.10">
    <property type="entry name" value="Acyl-CoA dehydrogenase/oxidase, N-terminal domain"/>
    <property type="match status" value="1"/>
</dbReference>
<dbReference type="GO" id="GO:0016627">
    <property type="term" value="F:oxidoreductase activity, acting on the CH-CH group of donors"/>
    <property type="evidence" value="ECO:0007669"/>
    <property type="project" value="InterPro"/>
</dbReference>
<keyword evidence="11" id="KW-1185">Reference proteome</keyword>
<evidence type="ECO:0000313" key="11">
    <source>
        <dbReference type="Proteomes" id="UP000019140"/>
    </source>
</evidence>
<dbReference type="AlphaFoldDB" id="W4M869"/>
<dbReference type="PANTHER" id="PTHR43292">
    <property type="entry name" value="ACYL-COA DEHYDROGENASE"/>
    <property type="match status" value="1"/>
</dbReference>
<dbReference type="Gene3D" id="2.40.110.10">
    <property type="entry name" value="Butyryl-CoA Dehydrogenase, subunit A, domain 2"/>
    <property type="match status" value="1"/>
</dbReference>
<dbReference type="Pfam" id="PF02771">
    <property type="entry name" value="Acyl-CoA_dh_N"/>
    <property type="match status" value="1"/>
</dbReference>
<keyword evidence="3 6" id="KW-0285">Flavoprotein</keyword>
<name>W4M869_9BACT</name>
<dbReference type="EMBL" id="AZHX01000714">
    <property type="protein sequence ID" value="ETX06368.1"/>
    <property type="molecule type" value="Genomic_DNA"/>
</dbReference>
<dbReference type="FunFam" id="2.40.110.10:FF:000011">
    <property type="entry name" value="Acyl-CoA dehydrogenase FadE34"/>
    <property type="match status" value="1"/>
</dbReference>
<dbReference type="InterPro" id="IPR046373">
    <property type="entry name" value="Acyl-CoA_Oxase/DH_mid-dom_sf"/>
</dbReference>
<dbReference type="HOGENOM" id="CLU_018204_9_0_7"/>
<dbReference type="InterPro" id="IPR036250">
    <property type="entry name" value="AcylCo_DH-like_C"/>
</dbReference>
<accession>W4M869</accession>
<dbReference type="Pfam" id="PF02770">
    <property type="entry name" value="Acyl-CoA_dh_M"/>
    <property type="match status" value="1"/>
</dbReference>
<dbReference type="InterPro" id="IPR009075">
    <property type="entry name" value="AcylCo_DH/oxidase_C"/>
</dbReference>
<dbReference type="SUPFAM" id="SSF56645">
    <property type="entry name" value="Acyl-CoA dehydrogenase NM domain-like"/>
    <property type="match status" value="1"/>
</dbReference>
<reference evidence="10 11" key="1">
    <citation type="journal article" date="2014" name="Nature">
        <title>An environmental bacterial taxon with a large and distinct metabolic repertoire.</title>
        <authorList>
            <person name="Wilson M.C."/>
            <person name="Mori T."/>
            <person name="Ruckert C."/>
            <person name="Uria A.R."/>
            <person name="Helf M.J."/>
            <person name="Takada K."/>
            <person name="Gernert C."/>
            <person name="Steffens U.A."/>
            <person name="Heycke N."/>
            <person name="Schmitt S."/>
            <person name="Rinke C."/>
            <person name="Helfrich E.J."/>
            <person name="Brachmann A.O."/>
            <person name="Gurgui C."/>
            <person name="Wakimoto T."/>
            <person name="Kracht M."/>
            <person name="Crusemann M."/>
            <person name="Hentschel U."/>
            <person name="Abe I."/>
            <person name="Matsunaga S."/>
            <person name="Kalinowski J."/>
            <person name="Takeyama H."/>
            <person name="Piel J."/>
        </authorList>
    </citation>
    <scope>NUCLEOTIDE SEQUENCE [LARGE SCALE GENOMIC DNA]</scope>
    <source>
        <strain evidence="11">TSY2</strain>
    </source>
</reference>
<organism evidence="10 11">
    <name type="scientific">Candidatus Entotheonella gemina</name>
    <dbReference type="NCBI Taxonomy" id="1429439"/>
    <lineage>
        <taxon>Bacteria</taxon>
        <taxon>Pseudomonadati</taxon>
        <taxon>Nitrospinota/Tectimicrobiota group</taxon>
        <taxon>Candidatus Tectimicrobiota</taxon>
        <taxon>Candidatus Entotheonellia</taxon>
        <taxon>Candidatus Entotheonellales</taxon>
        <taxon>Candidatus Entotheonellaceae</taxon>
        <taxon>Candidatus Entotheonella</taxon>
    </lineage>
</organism>
<sequence>MDFSWSAEEEAFREEIRDFLKAELPAGWNDTLVLDKEDDEYIKLAKEFTQKLGAKGWFTAHWPEEYGGLNWPFWQHFIMNEEMSTADAPIIGGNGPKFLGPTIIHYGSDEQKEQFLPGIAKGEDLWVQGYSEPNSGSDLASLQTRAEEDGDEWVINGQKIWSSYGHYADWCFMLARTDPDAPKHRGISYFLLDMKTPGITVRPLINIAGTKGFNEIFFENVRVPKDALLGEKNRGWYMATTTLSYERTAIEAPARAQRILNDLVRYAKLTKRNGQTLAEDPAVRQRLAQLAIEIDVSRCLSYRVATSQARDDIPGPEAPANKVFTSEMIQRIAQVGMQMMGLYGQLEFNTKWAPLKGKIERLYLTSVSGTIAGGTSEIQRNIIAERGLGLPR</sequence>
<comment type="caution">
    <text evidence="10">The sequence shown here is derived from an EMBL/GenBank/DDBJ whole genome shotgun (WGS) entry which is preliminary data.</text>
</comment>
<evidence type="ECO:0000256" key="1">
    <source>
        <dbReference type="ARBA" id="ARBA00001974"/>
    </source>
</evidence>
<keyword evidence="5 6" id="KW-0560">Oxidoreductase</keyword>
<evidence type="ECO:0000256" key="5">
    <source>
        <dbReference type="ARBA" id="ARBA00023002"/>
    </source>
</evidence>
<comment type="similarity">
    <text evidence="2 6">Belongs to the acyl-CoA dehydrogenase family.</text>
</comment>
<dbReference type="SUPFAM" id="SSF47203">
    <property type="entry name" value="Acyl-CoA dehydrogenase C-terminal domain-like"/>
    <property type="match status" value="1"/>
</dbReference>
<proteinExistence type="inferred from homology"/>
<evidence type="ECO:0000256" key="6">
    <source>
        <dbReference type="RuleBase" id="RU362125"/>
    </source>
</evidence>
<keyword evidence="4 6" id="KW-0274">FAD</keyword>
<evidence type="ECO:0000256" key="2">
    <source>
        <dbReference type="ARBA" id="ARBA00009347"/>
    </source>
</evidence>
<dbReference type="GO" id="GO:0050660">
    <property type="term" value="F:flavin adenine dinucleotide binding"/>
    <property type="evidence" value="ECO:0007669"/>
    <property type="project" value="InterPro"/>
</dbReference>
<dbReference type="InterPro" id="IPR013786">
    <property type="entry name" value="AcylCoA_DH/ox_N"/>
</dbReference>
<feature type="domain" description="Acyl-CoA dehydrogenase/oxidase N-terminal" evidence="9">
    <location>
        <begin position="6"/>
        <end position="123"/>
    </location>
</feature>
<dbReference type="GO" id="GO:0005886">
    <property type="term" value="C:plasma membrane"/>
    <property type="evidence" value="ECO:0007669"/>
    <property type="project" value="TreeGrafter"/>
</dbReference>
<evidence type="ECO:0000259" key="8">
    <source>
        <dbReference type="Pfam" id="PF02770"/>
    </source>
</evidence>
<feature type="domain" description="Acyl-CoA oxidase/dehydrogenase middle" evidence="8">
    <location>
        <begin position="129"/>
        <end position="221"/>
    </location>
</feature>